<dbReference type="AlphaFoldDB" id="G9XBJ2"/>
<evidence type="ECO:0000313" key="2">
    <source>
        <dbReference type="Proteomes" id="UP000003379"/>
    </source>
</evidence>
<comment type="caution">
    <text evidence="1">The sequence shown here is derived from an EMBL/GenBank/DDBJ whole genome shotgun (WGS) entry which is preliminary data.</text>
</comment>
<gene>
    <name evidence="1" type="ORF">HMPREF9628_01359</name>
</gene>
<organism evidence="1 2">
    <name type="scientific">Peptoanaerobacter stomatis</name>
    <dbReference type="NCBI Taxonomy" id="796937"/>
    <lineage>
        <taxon>Bacteria</taxon>
        <taxon>Bacillati</taxon>
        <taxon>Bacillota</taxon>
        <taxon>Clostridia</taxon>
        <taxon>Peptostreptococcales</taxon>
        <taxon>Filifactoraceae</taxon>
        <taxon>Peptoanaerobacter</taxon>
    </lineage>
</organism>
<proteinExistence type="predicted"/>
<name>G9XBJ2_9FIRM</name>
<reference evidence="1 2" key="1">
    <citation type="submission" date="2011-08" db="EMBL/GenBank/DDBJ databases">
        <title>The Genome Sequence of Eubacteriaceae bacterium CM5.</title>
        <authorList>
            <consortium name="The Broad Institute Genome Sequencing Platform"/>
            <person name="Earl A."/>
            <person name="Ward D."/>
            <person name="Feldgarden M."/>
            <person name="Gevers D."/>
            <person name="Sizova M."/>
            <person name="Hazen A."/>
            <person name="Epstein S."/>
            <person name="Young S.K."/>
            <person name="Zeng Q."/>
            <person name="Gargeya S."/>
            <person name="Fitzgerald M."/>
            <person name="Haas B."/>
            <person name="Abouelleil A."/>
            <person name="Alvarado L."/>
            <person name="Arachchi H.M."/>
            <person name="Berlin A."/>
            <person name="Brown A."/>
            <person name="Chapman S.B."/>
            <person name="Chen Z."/>
            <person name="Dunbar C."/>
            <person name="Freedman E."/>
            <person name="Gearin G."/>
            <person name="Gellesch M."/>
            <person name="Goldberg J."/>
            <person name="Griggs A."/>
            <person name="Gujja S."/>
            <person name="Heiman D."/>
            <person name="Howarth C."/>
            <person name="Larson L."/>
            <person name="Lui A."/>
            <person name="MacDonald P.J.P."/>
            <person name="Montmayeur A."/>
            <person name="Murphy C."/>
            <person name="Neiman D."/>
            <person name="Pearson M."/>
            <person name="Priest M."/>
            <person name="Roberts A."/>
            <person name="Saif S."/>
            <person name="Shea T."/>
            <person name="Shenoy N."/>
            <person name="Sisk P."/>
            <person name="Stolte C."/>
            <person name="Sykes S."/>
            <person name="Wortman J."/>
            <person name="Nusbaum C."/>
            <person name="Birren B."/>
        </authorList>
    </citation>
    <scope>NUCLEOTIDE SEQUENCE [LARGE SCALE GENOMIC DNA]</scope>
    <source>
        <strain evidence="1 2">CM5</strain>
    </source>
</reference>
<dbReference type="EMBL" id="AFZG01000016">
    <property type="protein sequence ID" value="EHL19670.1"/>
    <property type="molecule type" value="Genomic_DNA"/>
</dbReference>
<accession>G9XBJ2</accession>
<dbReference type="Proteomes" id="UP000003379">
    <property type="component" value="Unassembled WGS sequence"/>
</dbReference>
<dbReference type="HOGENOM" id="CLU_3397847_0_0_9"/>
<protein>
    <submittedName>
        <fullName evidence="1">Uncharacterized protein</fullName>
    </submittedName>
</protein>
<sequence length="31" mass="3902">MPNRKDELELIIKKVIKRVLEEQKKFKYKKK</sequence>
<evidence type="ECO:0000313" key="1">
    <source>
        <dbReference type="EMBL" id="EHL19670.1"/>
    </source>
</evidence>